<protein>
    <submittedName>
        <fullName evidence="2">Monoamine oxidase</fullName>
    </submittedName>
</protein>
<dbReference type="GO" id="GO:0016491">
    <property type="term" value="F:oxidoreductase activity"/>
    <property type="evidence" value="ECO:0007669"/>
    <property type="project" value="TreeGrafter"/>
</dbReference>
<organism evidence="2 3">
    <name type="scientific">Neisseria elongata</name>
    <dbReference type="NCBI Taxonomy" id="495"/>
    <lineage>
        <taxon>Bacteria</taxon>
        <taxon>Pseudomonadati</taxon>
        <taxon>Pseudomonadota</taxon>
        <taxon>Betaproteobacteria</taxon>
        <taxon>Neisseriales</taxon>
        <taxon>Neisseriaceae</taxon>
        <taxon>Neisseria</taxon>
    </lineage>
</organism>
<dbReference type="AlphaFoldDB" id="A0A378TXJ7"/>
<name>A0A378TXJ7_NEIEL</name>
<dbReference type="PROSITE" id="PS51318">
    <property type="entry name" value="TAT"/>
    <property type="match status" value="1"/>
</dbReference>
<dbReference type="EMBL" id="UGQW01000002">
    <property type="protein sequence ID" value="STZ67688.1"/>
    <property type="molecule type" value="Genomic_DNA"/>
</dbReference>
<dbReference type="Gene3D" id="3.50.50.60">
    <property type="entry name" value="FAD/NAD(P)-binding domain"/>
    <property type="match status" value="1"/>
</dbReference>
<dbReference type="Pfam" id="PF13450">
    <property type="entry name" value="NAD_binding_8"/>
    <property type="match status" value="1"/>
</dbReference>
<evidence type="ECO:0000313" key="3">
    <source>
        <dbReference type="Proteomes" id="UP000254927"/>
    </source>
</evidence>
<reference evidence="2 3" key="1">
    <citation type="submission" date="2018-06" db="EMBL/GenBank/DDBJ databases">
        <authorList>
            <consortium name="Pathogen Informatics"/>
            <person name="Doyle S."/>
        </authorList>
    </citation>
    <scope>NUCLEOTIDE SEQUENCE [LARGE SCALE GENOMIC DNA]</scope>
    <source>
        <strain evidence="2 3">NCTC10660</strain>
    </source>
</reference>
<dbReference type="RefSeq" id="WP_074897189.1">
    <property type="nucleotide sequence ID" value="NZ_CP031252.1"/>
</dbReference>
<dbReference type="InterPro" id="IPR006311">
    <property type="entry name" value="TAT_signal"/>
</dbReference>
<feature type="signal peptide" evidence="1">
    <location>
        <begin position="1"/>
        <end position="16"/>
    </location>
</feature>
<dbReference type="PANTHER" id="PTHR42923:SF39">
    <property type="entry name" value="AMINO OXIDASE"/>
    <property type="match status" value="1"/>
</dbReference>
<keyword evidence="1" id="KW-0732">Signal</keyword>
<accession>A0A378TXJ7</accession>
<dbReference type="SUPFAM" id="SSF51905">
    <property type="entry name" value="FAD/NAD(P)-binding domain"/>
    <property type="match status" value="1"/>
</dbReference>
<dbReference type="GeneID" id="93352157"/>
<dbReference type="InterPro" id="IPR036188">
    <property type="entry name" value="FAD/NAD-bd_sf"/>
</dbReference>
<dbReference type="InterPro" id="IPR050464">
    <property type="entry name" value="Zeta_carotene_desat/Oxidored"/>
</dbReference>
<evidence type="ECO:0000313" key="2">
    <source>
        <dbReference type="EMBL" id="STZ67688.1"/>
    </source>
</evidence>
<proteinExistence type="predicted"/>
<gene>
    <name evidence="2" type="ORF">NCTC10660_01173</name>
</gene>
<sequence length="534" mass="59795">MPLTRRQFLYSSAALAAASAASWQLWRGLNALPPIHVNRVGLPLGHALRDNALPPQAKSEHRCDILILGGGAAGLSALWYLAKHGRRDILLAEGFERNGNNAAYRHQNLAAPSGAHYLALPSEESVYVREMLHDLGIMADGRFNETDLVYAPQERLLYQGGWRDHLAPQDADGKRFFALTGRLKTAYGRDGRKIFAIPIDLSSQDEEWRQLDTLTFARWLQRQNYRSAELLWYLDYCCRDDYGAGIAEVSAFAGLHYFCARGDHADTVLTWPEGLAHLSEALRRRSGLQTLPRLPEQPQWRFDPPASCDVSAVKIEELTNGVNVWLRHNVSGETVSVLANRVICAMPLMVAARITSRPEYYGLHTPDYAPWLVGNFVINRFPAEIGRSETAWDNVVYGSPHLGYVSAANQFIRTAKPERAVFTSYTAFGGRKAGESRRMLLHAPSEELLPYAAHDLLQAYGNRFFGHVEQIDLTVRGHGMSIPHPGYLNRPQLLQLRRHNSPLLFAHSDLSGYSVFEEAVYWGVEAAKKTLDAV</sequence>
<evidence type="ECO:0000256" key="1">
    <source>
        <dbReference type="SAM" id="SignalP"/>
    </source>
</evidence>
<dbReference type="PANTHER" id="PTHR42923">
    <property type="entry name" value="PROTOPORPHYRINOGEN OXIDASE"/>
    <property type="match status" value="1"/>
</dbReference>
<dbReference type="Proteomes" id="UP000254927">
    <property type="component" value="Unassembled WGS sequence"/>
</dbReference>
<feature type="chain" id="PRO_5017037161" evidence="1">
    <location>
        <begin position="17"/>
        <end position="534"/>
    </location>
</feature>